<sequence>MAFSQTLEQASPSLVFKVHRKQPELVAPSKPTPHETKLLSDIDSQAGLRAQIPIIQFYRSEPSVEGKDPVEIIRNAIAEALVFYYPLAGRVREGADGKLMVDCNEEGVMFIEADADVTLDQFGDALKPPFPCFEELLYDVPGSEGVIDTPILLIQVTRLKCGGFIFGLRFNHAMIDGVGVVTFMYTLSAFSHGAQDPPFTPIWSRELLHARDPPRVTCTHPEYDQLTDPNDVTTPSTINLQQHSFFFGDSEVSTLRSLLPESLSDATTYHILTAFVWQCRTKALGFNPNDDVRMMCITDGRAKFNPPIPMSYYGNCLALPAAVTTAGELCEGTLGYAVGLIQEAIAKVDEEYMHSVADFMVTNGRPLFTTVRSCIVLDTTYAGFRGVDFGWGKALYGGLAKPGAGAFPAVNFHVPSQNEKGEEGILVLTCLPAQALKAFAKVMDEVMLESNKTK</sequence>
<proteinExistence type="inferred from homology"/>
<dbReference type="InterPro" id="IPR023213">
    <property type="entry name" value="CAT-like_dom_sf"/>
</dbReference>
<name>A0ABU6Y9P9_9FABA</name>
<gene>
    <name evidence="3" type="ORF">PIB30_027759</name>
</gene>
<dbReference type="EMBL" id="JASCZI010241763">
    <property type="protein sequence ID" value="MED6206535.1"/>
    <property type="molecule type" value="Genomic_DNA"/>
</dbReference>
<dbReference type="Gene3D" id="3.30.559.10">
    <property type="entry name" value="Chloramphenicol acetyltransferase-like domain"/>
    <property type="match status" value="2"/>
</dbReference>
<protein>
    <recommendedName>
        <fullName evidence="5">Benzyl alcohol O-benzoyltransferase</fullName>
    </recommendedName>
</protein>
<reference evidence="3 4" key="1">
    <citation type="journal article" date="2023" name="Plants (Basel)">
        <title>Bridging the Gap: Combining Genomics and Transcriptomics Approaches to Understand Stylosanthes scabra, an Orphan Legume from the Brazilian Caatinga.</title>
        <authorList>
            <person name="Ferreira-Neto J.R.C."/>
            <person name="da Silva M.D."/>
            <person name="Binneck E."/>
            <person name="de Melo N.F."/>
            <person name="da Silva R.H."/>
            <person name="de Melo A.L.T.M."/>
            <person name="Pandolfi V."/>
            <person name="Bustamante F.O."/>
            <person name="Brasileiro-Vidal A.C."/>
            <person name="Benko-Iseppon A.M."/>
        </authorList>
    </citation>
    <scope>NUCLEOTIDE SEQUENCE [LARGE SCALE GENOMIC DNA]</scope>
    <source>
        <tissue evidence="3">Leaves</tissue>
    </source>
</reference>
<evidence type="ECO:0008006" key="5">
    <source>
        <dbReference type="Google" id="ProtNLM"/>
    </source>
</evidence>
<evidence type="ECO:0000256" key="2">
    <source>
        <dbReference type="ARBA" id="ARBA00022679"/>
    </source>
</evidence>
<evidence type="ECO:0000313" key="4">
    <source>
        <dbReference type="Proteomes" id="UP001341840"/>
    </source>
</evidence>
<dbReference type="Pfam" id="PF02458">
    <property type="entry name" value="Transferase"/>
    <property type="match status" value="1"/>
</dbReference>
<dbReference type="PANTHER" id="PTHR31147">
    <property type="entry name" value="ACYL TRANSFERASE 4"/>
    <property type="match status" value="1"/>
</dbReference>
<comment type="caution">
    <text evidence="3">The sequence shown here is derived from an EMBL/GenBank/DDBJ whole genome shotgun (WGS) entry which is preliminary data.</text>
</comment>
<organism evidence="3 4">
    <name type="scientific">Stylosanthes scabra</name>
    <dbReference type="NCBI Taxonomy" id="79078"/>
    <lineage>
        <taxon>Eukaryota</taxon>
        <taxon>Viridiplantae</taxon>
        <taxon>Streptophyta</taxon>
        <taxon>Embryophyta</taxon>
        <taxon>Tracheophyta</taxon>
        <taxon>Spermatophyta</taxon>
        <taxon>Magnoliopsida</taxon>
        <taxon>eudicotyledons</taxon>
        <taxon>Gunneridae</taxon>
        <taxon>Pentapetalae</taxon>
        <taxon>rosids</taxon>
        <taxon>fabids</taxon>
        <taxon>Fabales</taxon>
        <taxon>Fabaceae</taxon>
        <taxon>Papilionoideae</taxon>
        <taxon>50 kb inversion clade</taxon>
        <taxon>dalbergioids sensu lato</taxon>
        <taxon>Dalbergieae</taxon>
        <taxon>Pterocarpus clade</taxon>
        <taxon>Stylosanthes</taxon>
    </lineage>
</organism>
<dbReference type="InterPro" id="IPR050898">
    <property type="entry name" value="Plant_acyltransferase"/>
</dbReference>
<keyword evidence="4" id="KW-1185">Reference proteome</keyword>
<keyword evidence="2" id="KW-0808">Transferase</keyword>
<comment type="similarity">
    <text evidence="1">Belongs to the plant acyltransferase family.</text>
</comment>
<accession>A0ABU6Y9P9</accession>
<evidence type="ECO:0000313" key="3">
    <source>
        <dbReference type="EMBL" id="MED6206535.1"/>
    </source>
</evidence>
<evidence type="ECO:0000256" key="1">
    <source>
        <dbReference type="ARBA" id="ARBA00009861"/>
    </source>
</evidence>
<dbReference type="Proteomes" id="UP001341840">
    <property type="component" value="Unassembled WGS sequence"/>
</dbReference>
<dbReference type="PANTHER" id="PTHR31147:SF66">
    <property type="entry name" value="OS05G0315700 PROTEIN"/>
    <property type="match status" value="1"/>
</dbReference>